<comment type="caution">
    <text evidence="12">Lacks conserved residue(s) required for the propagation of feature annotation.</text>
</comment>
<evidence type="ECO:0000256" key="8">
    <source>
        <dbReference type="ARBA" id="ARBA00022840"/>
    </source>
</evidence>
<dbReference type="HOGENOM" id="CLU_049131_0_2_0"/>
<dbReference type="FunFam" id="3.40.50.300:FF:000225">
    <property type="entry name" value="Thymidylate kinase"/>
    <property type="match status" value="1"/>
</dbReference>
<dbReference type="Gene3D" id="3.40.50.300">
    <property type="entry name" value="P-loop containing nucleotide triphosphate hydrolases"/>
    <property type="match status" value="1"/>
</dbReference>
<comment type="similarity">
    <text evidence="1 12">Belongs to the thymidylate kinase family.</text>
</comment>
<evidence type="ECO:0000313" key="16">
    <source>
        <dbReference type="Proteomes" id="UP000004671"/>
    </source>
</evidence>
<proteinExistence type="inferred from homology"/>
<dbReference type="HAMAP" id="MF_00165">
    <property type="entry name" value="Thymidylate_kinase"/>
    <property type="match status" value="1"/>
</dbReference>
<evidence type="ECO:0000256" key="4">
    <source>
        <dbReference type="ARBA" id="ARBA00022679"/>
    </source>
</evidence>
<dbReference type="AlphaFoldDB" id="H1XX64"/>
<evidence type="ECO:0000256" key="3">
    <source>
        <dbReference type="ARBA" id="ARBA00017144"/>
    </source>
</evidence>
<dbReference type="eggNOG" id="COG0125">
    <property type="taxonomic scope" value="Bacteria"/>
</dbReference>
<dbReference type="PANTHER" id="PTHR10344">
    <property type="entry name" value="THYMIDYLATE KINASE"/>
    <property type="match status" value="1"/>
</dbReference>
<dbReference type="EC" id="2.7.4.9" evidence="2 12"/>
<gene>
    <name evidence="12" type="primary">tmk</name>
    <name evidence="14" type="ORF">Cabys_3955</name>
    <name evidence="15" type="ORF">Calab_1175</name>
</gene>
<feature type="domain" description="Thymidylate kinase-like" evidence="13">
    <location>
        <begin position="9"/>
        <end position="197"/>
    </location>
</feature>
<evidence type="ECO:0000313" key="14">
    <source>
        <dbReference type="EMBL" id="APF20700.1"/>
    </source>
</evidence>
<dbReference type="CDD" id="cd01672">
    <property type="entry name" value="TMPK"/>
    <property type="match status" value="1"/>
</dbReference>
<organism evidence="15 16">
    <name type="scientific">Caldithrix abyssi DSM 13497</name>
    <dbReference type="NCBI Taxonomy" id="880073"/>
    <lineage>
        <taxon>Bacteria</taxon>
        <taxon>Pseudomonadati</taxon>
        <taxon>Calditrichota</taxon>
        <taxon>Calditrichia</taxon>
        <taxon>Calditrichales</taxon>
        <taxon>Calditrichaceae</taxon>
        <taxon>Caldithrix</taxon>
    </lineage>
</organism>
<dbReference type="Pfam" id="PF02223">
    <property type="entry name" value="Thymidylate_kin"/>
    <property type="match status" value="1"/>
</dbReference>
<evidence type="ECO:0000256" key="11">
    <source>
        <dbReference type="ARBA" id="ARBA00057735"/>
    </source>
</evidence>
<name>H1XX64_CALAY</name>
<dbReference type="EMBL" id="CP018099">
    <property type="protein sequence ID" value="APF20700.1"/>
    <property type="molecule type" value="Genomic_DNA"/>
</dbReference>
<dbReference type="GO" id="GO:0005524">
    <property type="term" value="F:ATP binding"/>
    <property type="evidence" value="ECO:0007669"/>
    <property type="project" value="UniProtKB-UniRule"/>
</dbReference>
<dbReference type="RefSeq" id="WP_006927850.1">
    <property type="nucleotide sequence ID" value="NZ_CM001402.1"/>
</dbReference>
<dbReference type="Proteomes" id="UP000004671">
    <property type="component" value="Chromosome"/>
</dbReference>
<evidence type="ECO:0000256" key="5">
    <source>
        <dbReference type="ARBA" id="ARBA00022727"/>
    </source>
</evidence>
<evidence type="ECO:0000313" key="17">
    <source>
        <dbReference type="Proteomes" id="UP000183868"/>
    </source>
</evidence>
<comment type="function">
    <text evidence="11 12">Phosphorylation of dTMP to form dTDP in both de novo and salvage pathways of dTTP synthesis.</text>
</comment>
<evidence type="ECO:0000259" key="13">
    <source>
        <dbReference type="Pfam" id="PF02223"/>
    </source>
</evidence>
<dbReference type="InterPro" id="IPR039430">
    <property type="entry name" value="Thymidylate_kin-like_dom"/>
</dbReference>
<dbReference type="InParanoid" id="H1XX64"/>
<evidence type="ECO:0000256" key="6">
    <source>
        <dbReference type="ARBA" id="ARBA00022741"/>
    </source>
</evidence>
<evidence type="ECO:0000256" key="12">
    <source>
        <dbReference type="HAMAP-Rule" id="MF_00165"/>
    </source>
</evidence>
<dbReference type="NCBIfam" id="TIGR00041">
    <property type="entry name" value="DTMP_kinase"/>
    <property type="match status" value="1"/>
</dbReference>
<dbReference type="SUPFAM" id="SSF52540">
    <property type="entry name" value="P-loop containing nucleoside triphosphate hydrolases"/>
    <property type="match status" value="1"/>
</dbReference>
<dbReference type="GO" id="GO:0006227">
    <property type="term" value="P:dUDP biosynthetic process"/>
    <property type="evidence" value="ECO:0007669"/>
    <property type="project" value="TreeGrafter"/>
</dbReference>
<keyword evidence="5 12" id="KW-0545">Nucleotide biosynthesis</keyword>
<dbReference type="OrthoDB" id="9774907at2"/>
<evidence type="ECO:0000256" key="10">
    <source>
        <dbReference type="ARBA" id="ARBA00048743"/>
    </source>
</evidence>
<evidence type="ECO:0000256" key="9">
    <source>
        <dbReference type="ARBA" id="ARBA00029962"/>
    </source>
</evidence>
<comment type="catalytic activity">
    <reaction evidence="10 12">
        <text>dTMP + ATP = dTDP + ADP</text>
        <dbReference type="Rhea" id="RHEA:13517"/>
        <dbReference type="ChEBI" id="CHEBI:30616"/>
        <dbReference type="ChEBI" id="CHEBI:58369"/>
        <dbReference type="ChEBI" id="CHEBI:63528"/>
        <dbReference type="ChEBI" id="CHEBI:456216"/>
        <dbReference type="EC" id="2.7.4.9"/>
    </reaction>
</comment>
<dbReference type="GO" id="GO:0005829">
    <property type="term" value="C:cytosol"/>
    <property type="evidence" value="ECO:0007669"/>
    <property type="project" value="TreeGrafter"/>
</dbReference>
<dbReference type="KEGG" id="caby:Cabys_3955"/>
<dbReference type="GO" id="GO:0006233">
    <property type="term" value="P:dTDP biosynthetic process"/>
    <property type="evidence" value="ECO:0007669"/>
    <property type="project" value="InterPro"/>
</dbReference>
<accession>H1XX64</accession>
<keyword evidence="16" id="KW-1185">Reference proteome</keyword>
<dbReference type="PaxDb" id="880073-Calab_1175"/>
<dbReference type="InterPro" id="IPR027417">
    <property type="entry name" value="P-loop_NTPase"/>
</dbReference>
<dbReference type="STRING" id="880073.Cabys_3955"/>
<reference evidence="15 16" key="1">
    <citation type="submission" date="2011-09" db="EMBL/GenBank/DDBJ databases">
        <title>The permanent draft genome of Caldithrix abyssi DSM 13497.</title>
        <authorList>
            <consortium name="US DOE Joint Genome Institute (JGI-PGF)"/>
            <person name="Lucas S."/>
            <person name="Han J."/>
            <person name="Lapidus A."/>
            <person name="Bruce D."/>
            <person name="Goodwin L."/>
            <person name="Pitluck S."/>
            <person name="Peters L."/>
            <person name="Kyrpides N."/>
            <person name="Mavromatis K."/>
            <person name="Ivanova N."/>
            <person name="Mikhailova N."/>
            <person name="Chertkov O."/>
            <person name="Detter J.C."/>
            <person name="Tapia R."/>
            <person name="Han C."/>
            <person name="Land M."/>
            <person name="Hauser L."/>
            <person name="Markowitz V."/>
            <person name="Cheng J.-F."/>
            <person name="Hugenholtz P."/>
            <person name="Woyke T."/>
            <person name="Wu D."/>
            <person name="Spring S."/>
            <person name="Brambilla E."/>
            <person name="Klenk H.-P."/>
            <person name="Eisen J.A."/>
        </authorList>
    </citation>
    <scope>NUCLEOTIDE SEQUENCE [LARGE SCALE GENOMIC DNA]</scope>
    <source>
        <strain evidence="15 16">DSM 13497</strain>
    </source>
</reference>
<evidence type="ECO:0000313" key="15">
    <source>
        <dbReference type="EMBL" id="EHO40801.1"/>
    </source>
</evidence>
<sequence precursor="true">MNTQRFISFEGLDYSGKSTQIRLLEKYLTDRGYQVFTIREPGGTTISEKIRDILLDKTHINMTDRCELFLYSAARVQLVKEKIIPLLQKDYFILADRYVDSTTAYQGFGRGLDLNMVEQINQAATFGILPGTTFYLRFAPEQIARRMQKSGRESDRLESAGNAFYRKVFQGYEILAEKNKDRFCVIDANLSIEQIHHIVVKNLIQRTTGKP</sequence>
<evidence type="ECO:0000256" key="1">
    <source>
        <dbReference type="ARBA" id="ARBA00009776"/>
    </source>
</evidence>
<protein>
    <recommendedName>
        <fullName evidence="3 12">Thymidylate kinase</fullName>
        <ecNumber evidence="2 12">2.7.4.9</ecNumber>
    </recommendedName>
    <alternativeName>
        <fullName evidence="9 12">dTMP kinase</fullName>
    </alternativeName>
</protein>
<dbReference type="InterPro" id="IPR018094">
    <property type="entry name" value="Thymidylate_kinase"/>
</dbReference>
<evidence type="ECO:0000256" key="2">
    <source>
        <dbReference type="ARBA" id="ARBA00012980"/>
    </source>
</evidence>
<keyword evidence="6 12" id="KW-0547">Nucleotide-binding</keyword>
<keyword evidence="8 12" id="KW-0067">ATP-binding</keyword>
<keyword evidence="4 12" id="KW-0808">Transferase</keyword>
<dbReference type="GO" id="GO:0006235">
    <property type="term" value="P:dTTP biosynthetic process"/>
    <property type="evidence" value="ECO:0007669"/>
    <property type="project" value="UniProtKB-UniRule"/>
</dbReference>
<keyword evidence="7 12" id="KW-0418">Kinase</keyword>
<dbReference type="FunCoup" id="H1XX64">
    <property type="interactions" value="494"/>
</dbReference>
<reference evidence="14 17" key="2">
    <citation type="submission" date="2016-11" db="EMBL/GenBank/DDBJ databases">
        <title>Genomic analysis of Caldithrix abyssi and proposal of a novel bacterial phylum Caldithrichaeota.</title>
        <authorList>
            <person name="Kublanov I."/>
            <person name="Sigalova O."/>
            <person name="Gavrilov S."/>
            <person name="Lebedinsky A."/>
            <person name="Ivanova N."/>
            <person name="Daum C."/>
            <person name="Reddy T."/>
            <person name="Klenk H.P."/>
            <person name="Goker M."/>
            <person name="Reva O."/>
            <person name="Miroshnichenko M."/>
            <person name="Kyprides N."/>
            <person name="Woyke T."/>
            <person name="Gelfand M."/>
        </authorList>
    </citation>
    <scope>NUCLEOTIDE SEQUENCE [LARGE SCALE GENOMIC DNA]</scope>
    <source>
        <strain evidence="14 17">LF13</strain>
    </source>
</reference>
<evidence type="ECO:0000256" key="7">
    <source>
        <dbReference type="ARBA" id="ARBA00022777"/>
    </source>
</evidence>
<dbReference type="GO" id="GO:0004798">
    <property type="term" value="F:dTMP kinase activity"/>
    <property type="evidence" value="ECO:0007669"/>
    <property type="project" value="UniProtKB-UniRule"/>
</dbReference>
<dbReference type="EMBL" id="CM001402">
    <property type="protein sequence ID" value="EHO40801.1"/>
    <property type="molecule type" value="Genomic_DNA"/>
</dbReference>
<dbReference type="Proteomes" id="UP000183868">
    <property type="component" value="Chromosome"/>
</dbReference>
<dbReference type="PANTHER" id="PTHR10344:SF4">
    <property type="entry name" value="UMP-CMP KINASE 2, MITOCHONDRIAL"/>
    <property type="match status" value="1"/>
</dbReference>